<protein>
    <submittedName>
        <fullName evidence="3">Uncharacterized protein</fullName>
    </submittedName>
</protein>
<dbReference type="RefSeq" id="WP_026654645.1">
    <property type="nucleotide sequence ID" value="NC_022538.1"/>
</dbReference>
<evidence type="ECO:0000313" key="4">
    <source>
        <dbReference type="Proteomes" id="UP000032740"/>
    </source>
</evidence>
<keyword evidence="4" id="KW-1185">Reference proteome</keyword>
<dbReference type="STRING" id="1318466.BN85401390"/>
<evidence type="ECO:0000256" key="1">
    <source>
        <dbReference type="SAM" id="MobiDB-lite"/>
    </source>
</evidence>
<keyword evidence="2" id="KW-0472">Membrane</keyword>
<sequence>MARVNTNTKKNKKSSNNKKEVRRSNVVTQEESPKGEAFFKIVLWLMFAAFLAAATWLIVQTIINNNDKETKPFESEMYVTLDEVKALDASENFKETTNENLKKAFSTTKLDVYVYFYNSSLTDGKEVYQTEDSKLIKELWENAKKETYKNEADEEVNFYSFEGNFTVFFFDFANQDYTLKNFTNTGTSEAFPYLGKISAVEDTREVAKGKNVSAQLKDLIQKSKSK</sequence>
<dbReference type="EMBL" id="FO681347">
    <property type="protein sequence ID" value="CCV63716.1"/>
    <property type="molecule type" value="Genomic_DNA"/>
</dbReference>
<dbReference type="Proteomes" id="UP000032740">
    <property type="component" value="Chromosome"/>
</dbReference>
<accession>U4KQY8</accession>
<evidence type="ECO:0000256" key="2">
    <source>
        <dbReference type="SAM" id="Phobius"/>
    </source>
</evidence>
<organism evidence="3 4">
    <name type="scientific">Alteracholeplasma palmae (strain ATCC 49389 / J233)</name>
    <name type="common">Acholeplasma palmae</name>
    <dbReference type="NCBI Taxonomy" id="1318466"/>
    <lineage>
        <taxon>Bacteria</taxon>
        <taxon>Bacillati</taxon>
        <taxon>Mycoplasmatota</taxon>
        <taxon>Mollicutes</taxon>
        <taxon>Acholeplasmatales</taxon>
        <taxon>Acholeplasmataceae</taxon>
        <taxon>Acholeplasma</taxon>
    </lineage>
</organism>
<feature type="transmembrane region" description="Helical" evidence="2">
    <location>
        <begin position="41"/>
        <end position="59"/>
    </location>
</feature>
<proteinExistence type="predicted"/>
<keyword evidence="2" id="KW-1133">Transmembrane helix</keyword>
<feature type="region of interest" description="Disordered" evidence="1">
    <location>
        <begin position="1"/>
        <end position="28"/>
    </location>
</feature>
<dbReference type="KEGG" id="apal:BN85401390"/>
<evidence type="ECO:0000313" key="3">
    <source>
        <dbReference type="EMBL" id="CCV63716.1"/>
    </source>
</evidence>
<dbReference type="OrthoDB" id="384690at2"/>
<keyword evidence="2" id="KW-0812">Transmembrane</keyword>
<dbReference type="HOGENOM" id="CLU_1222595_0_0_14"/>
<reference evidence="3 4" key="1">
    <citation type="journal article" date="2013" name="J. Mol. Microbiol. Biotechnol.">
        <title>Analysis of the Complete Genomes of Acholeplasma brassicae , A. palmae and A. laidlawii and Their Comparison to the Obligate Parasites from ' Candidatus Phytoplasma'.</title>
        <authorList>
            <person name="Kube M."/>
            <person name="Siewert C."/>
            <person name="Migdoll A.M."/>
            <person name="Duduk B."/>
            <person name="Holz S."/>
            <person name="Rabus R."/>
            <person name="Seemuller E."/>
            <person name="Mitrovic J."/>
            <person name="Muller I."/>
            <person name="Buttner C."/>
            <person name="Reinhardt R."/>
        </authorList>
    </citation>
    <scope>NUCLEOTIDE SEQUENCE [LARGE SCALE GENOMIC DNA]</scope>
    <source>
        <strain evidence="3 4">J233</strain>
    </source>
</reference>
<gene>
    <name evidence="3" type="ORF">BN85401390</name>
</gene>
<name>U4KQY8_ALTPJ</name>
<dbReference type="AlphaFoldDB" id="U4KQY8"/>